<dbReference type="KEGG" id="aef:GEV26_05135"/>
<accession>A0A5Q2MKE6</accession>
<dbReference type="RefSeq" id="WP_153652066.1">
    <property type="nucleotide sequence ID" value="NZ_CP045737.1"/>
</dbReference>
<gene>
    <name evidence="1" type="ORF">GEV26_05135</name>
</gene>
<evidence type="ECO:0000313" key="2">
    <source>
        <dbReference type="Proteomes" id="UP000392064"/>
    </source>
</evidence>
<dbReference type="Proteomes" id="UP000392064">
    <property type="component" value="Chromosome"/>
</dbReference>
<dbReference type="Gene3D" id="3.40.50.300">
    <property type="entry name" value="P-loop containing nucleotide triphosphate hydrolases"/>
    <property type="match status" value="1"/>
</dbReference>
<evidence type="ECO:0000313" key="1">
    <source>
        <dbReference type="EMBL" id="QGG40795.1"/>
    </source>
</evidence>
<sequence>MALHRYDALVELIADRAPACGSTTVIAVDGRSGAGKTEFTAGLVEATGAAVLHLDDVYPGWHGLAATPPLVAGVLEAIAAGRTGVAPRWSWVRDEPAPPLRVPPAPLLVLDGVGSGAAVIRPYLSLLIWLDAPTDVRRARALGRDGETYAPFWDVWAEQEEAYLARDRPRHHADLVIPVR</sequence>
<dbReference type="InterPro" id="IPR027417">
    <property type="entry name" value="P-loop_NTPase"/>
</dbReference>
<dbReference type="EMBL" id="CP045737">
    <property type="protein sequence ID" value="QGG40795.1"/>
    <property type="molecule type" value="Genomic_DNA"/>
</dbReference>
<dbReference type="SUPFAM" id="SSF52540">
    <property type="entry name" value="P-loop containing nucleoside triphosphate hydrolases"/>
    <property type="match status" value="1"/>
</dbReference>
<organism evidence="1 2">
    <name type="scientific">Aeromicrobium yanjiei</name>
    <dbReference type="NCBI Taxonomy" id="2662028"/>
    <lineage>
        <taxon>Bacteria</taxon>
        <taxon>Bacillati</taxon>
        <taxon>Actinomycetota</taxon>
        <taxon>Actinomycetes</taxon>
        <taxon>Propionibacteriales</taxon>
        <taxon>Nocardioidaceae</taxon>
        <taxon>Aeromicrobium</taxon>
    </lineage>
</organism>
<keyword evidence="2" id="KW-1185">Reference proteome</keyword>
<protein>
    <submittedName>
        <fullName evidence="1">Uncharacterized protein</fullName>
    </submittedName>
</protein>
<reference evidence="1 2" key="1">
    <citation type="submission" date="2019-11" db="EMBL/GenBank/DDBJ databases">
        <authorList>
            <person name="Li J."/>
        </authorList>
    </citation>
    <scope>NUCLEOTIDE SEQUENCE [LARGE SCALE GENOMIC DNA]</scope>
    <source>
        <strain evidence="1 2">MF47</strain>
    </source>
</reference>
<name>A0A5Q2MKE6_9ACTN</name>
<proteinExistence type="predicted"/>
<dbReference type="AlphaFoldDB" id="A0A5Q2MKE6"/>